<dbReference type="EMBL" id="CADCVC010000174">
    <property type="protein sequence ID" value="CAA9448602.1"/>
    <property type="molecule type" value="Genomic_DNA"/>
</dbReference>
<name>A0A6J4QV42_9ACTN</name>
<dbReference type="Pfam" id="PF00300">
    <property type="entry name" value="His_Phos_1"/>
    <property type="match status" value="1"/>
</dbReference>
<dbReference type="SUPFAM" id="SSF53254">
    <property type="entry name" value="Phosphoglycerate mutase-like"/>
    <property type="match status" value="1"/>
</dbReference>
<evidence type="ECO:0000256" key="1">
    <source>
        <dbReference type="SAM" id="MobiDB-lite"/>
    </source>
</evidence>
<gene>
    <name evidence="2" type="ORF">AVDCRST_MAG80-2022</name>
</gene>
<dbReference type="InterPro" id="IPR013078">
    <property type="entry name" value="His_Pase_superF_clade-1"/>
</dbReference>
<sequence length="175" mass="19272">MVRHAVAHKRDENRWPDDAKRPLTPEGEERFRHAARGIVRFVPQVGLVLSSPFVRAWRTAEIMKQAGWPAPARCEELEPDYPPHKVLGILARHEDLDSVAIVGHRPGLHELISYLLTGDMIGEGCGARVQIKKGSVARLSFDGLPEPGAGSLEWVLTPKALRAAGGKRRRSVADG</sequence>
<reference evidence="2" key="1">
    <citation type="submission" date="2020-02" db="EMBL/GenBank/DDBJ databases">
        <authorList>
            <person name="Meier V. D."/>
        </authorList>
    </citation>
    <scope>NUCLEOTIDE SEQUENCE</scope>
    <source>
        <strain evidence="2">AVDCRST_MAG80</strain>
    </source>
</reference>
<dbReference type="Gene3D" id="3.40.50.1240">
    <property type="entry name" value="Phosphoglycerate mutase-like"/>
    <property type="match status" value="1"/>
</dbReference>
<organism evidence="2">
    <name type="scientific">uncultured Rubrobacteraceae bacterium</name>
    <dbReference type="NCBI Taxonomy" id="349277"/>
    <lineage>
        <taxon>Bacteria</taxon>
        <taxon>Bacillati</taxon>
        <taxon>Actinomycetota</taxon>
        <taxon>Rubrobacteria</taxon>
        <taxon>Rubrobacterales</taxon>
        <taxon>Rubrobacteraceae</taxon>
        <taxon>environmental samples</taxon>
    </lineage>
</organism>
<evidence type="ECO:0008006" key="3">
    <source>
        <dbReference type="Google" id="ProtNLM"/>
    </source>
</evidence>
<dbReference type="InterPro" id="IPR029033">
    <property type="entry name" value="His_PPase_superfam"/>
</dbReference>
<feature type="region of interest" description="Disordered" evidence="1">
    <location>
        <begin position="1"/>
        <end position="26"/>
    </location>
</feature>
<dbReference type="AlphaFoldDB" id="A0A6J4QV42"/>
<feature type="compositionally biased region" description="Basic and acidic residues" evidence="1">
    <location>
        <begin position="8"/>
        <end position="26"/>
    </location>
</feature>
<dbReference type="CDD" id="cd07067">
    <property type="entry name" value="HP_PGM_like"/>
    <property type="match status" value="1"/>
</dbReference>
<proteinExistence type="predicted"/>
<accession>A0A6J4QV42</accession>
<protein>
    <recommendedName>
        <fullName evidence="3">Phosphohistidine phosphatase SixA</fullName>
    </recommendedName>
</protein>
<evidence type="ECO:0000313" key="2">
    <source>
        <dbReference type="EMBL" id="CAA9448602.1"/>
    </source>
</evidence>